<evidence type="ECO:0000313" key="3">
    <source>
        <dbReference type="EMBL" id="KAK3941618.1"/>
    </source>
</evidence>
<dbReference type="AlphaFoldDB" id="A0AAN6NCA8"/>
<dbReference type="Proteomes" id="UP001303473">
    <property type="component" value="Unassembled WGS sequence"/>
</dbReference>
<feature type="signal peptide" evidence="2">
    <location>
        <begin position="1"/>
        <end position="35"/>
    </location>
</feature>
<dbReference type="EMBL" id="MU853781">
    <property type="protein sequence ID" value="KAK3941618.1"/>
    <property type="molecule type" value="Genomic_DNA"/>
</dbReference>
<keyword evidence="4" id="KW-1185">Reference proteome</keyword>
<organism evidence="3 4">
    <name type="scientific">Diplogelasinospora grovesii</name>
    <dbReference type="NCBI Taxonomy" id="303347"/>
    <lineage>
        <taxon>Eukaryota</taxon>
        <taxon>Fungi</taxon>
        <taxon>Dikarya</taxon>
        <taxon>Ascomycota</taxon>
        <taxon>Pezizomycotina</taxon>
        <taxon>Sordariomycetes</taxon>
        <taxon>Sordariomycetidae</taxon>
        <taxon>Sordariales</taxon>
        <taxon>Diplogelasinosporaceae</taxon>
        <taxon>Diplogelasinospora</taxon>
    </lineage>
</organism>
<keyword evidence="1" id="KW-0812">Transmembrane</keyword>
<evidence type="ECO:0000256" key="1">
    <source>
        <dbReference type="SAM" id="Phobius"/>
    </source>
</evidence>
<evidence type="ECO:0000313" key="4">
    <source>
        <dbReference type="Proteomes" id="UP001303473"/>
    </source>
</evidence>
<evidence type="ECO:0008006" key="5">
    <source>
        <dbReference type="Google" id="ProtNLM"/>
    </source>
</evidence>
<keyword evidence="1" id="KW-0472">Membrane</keyword>
<evidence type="ECO:0000256" key="2">
    <source>
        <dbReference type="SAM" id="SignalP"/>
    </source>
</evidence>
<reference evidence="4" key="1">
    <citation type="journal article" date="2023" name="Mol. Phylogenet. Evol.">
        <title>Genome-scale phylogeny and comparative genomics of the fungal order Sordariales.</title>
        <authorList>
            <person name="Hensen N."/>
            <person name="Bonometti L."/>
            <person name="Westerberg I."/>
            <person name="Brannstrom I.O."/>
            <person name="Guillou S."/>
            <person name="Cros-Aarteil S."/>
            <person name="Calhoun S."/>
            <person name="Haridas S."/>
            <person name="Kuo A."/>
            <person name="Mondo S."/>
            <person name="Pangilinan J."/>
            <person name="Riley R."/>
            <person name="LaButti K."/>
            <person name="Andreopoulos B."/>
            <person name="Lipzen A."/>
            <person name="Chen C."/>
            <person name="Yan M."/>
            <person name="Daum C."/>
            <person name="Ng V."/>
            <person name="Clum A."/>
            <person name="Steindorff A."/>
            <person name="Ohm R.A."/>
            <person name="Martin F."/>
            <person name="Silar P."/>
            <person name="Natvig D.O."/>
            <person name="Lalanne C."/>
            <person name="Gautier V."/>
            <person name="Ament-Velasquez S.L."/>
            <person name="Kruys A."/>
            <person name="Hutchinson M.I."/>
            <person name="Powell A.J."/>
            <person name="Barry K."/>
            <person name="Miller A.N."/>
            <person name="Grigoriev I.V."/>
            <person name="Debuchy R."/>
            <person name="Gladieux P."/>
            <person name="Hiltunen Thoren M."/>
            <person name="Johannesson H."/>
        </authorList>
    </citation>
    <scope>NUCLEOTIDE SEQUENCE [LARGE SCALE GENOMIC DNA]</scope>
    <source>
        <strain evidence="4">CBS 340.73</strain>
    </source>
</reference>
<name>A0AAN6NCA8_9PEZI</name>
<feature type="chain" id="PRO_5043015226" description="Secreted protein" evidence="2">
    <location>
        <begin position="36"/>
        <end position="72"/>
    </location>
</feature>
<gene>
    <name evidence="3" type="ORF">QBC46DRAFT_382076</name>
</gene>
<comment type="caution">
    <text evidence="3">The sequence shown here is derived from an EMBL/GenBank/DDBJ whole genome shotgun (WGS) entry which is preliminary data.</text>
</comment>
<keyword evidence="2" id="KW-0732">Signal</keyword>
<accession>A0AAN6NCA8</accession>
<sequence length="72" mass="8296">MRTILSSRRCCILFCLLHSWHLFAMLSYMTWECEAIRLADQDVFLVLSELLALRSHTVTLVVLYLANRPGPG</sequence>
<feature type="transmembrane region" description="Helical" evidence="1">
    <location>
        <begin position="45"/>
        <end position="66"/>
    </location>
</feature>
<proteinExistence type="predicted"/>
<keyword evidence="1" id="KW-1133">Transmembrane helix</keyword>
<protein>
    <recommendedName>
        <fullName evidence="5">Secreted protein</fullName>
    </recommendedName>
</protein>